<dbReference type="InterPro" id="IPR044925">
    <property type="entry name" value="His-Me_finger_sf"/>
</dbReference>
<dbReference type="Gene3D" id="3.40.570.10">
    <property type="entry name" value="Extracellular Endonuclease, subunit A"/>
    <property type="match status" value="1"/>
</dbReference>
<gene>
    <name evidence="1" type="ORF">ODALV1_LOCUS462</name>
</gene>
<name>A0ABP1PKH0_9HEXA</name>
<dbReference type="Proteomes" id="UP001642540">
    <property type="component" value="Unassembled WGS sequence"/>
</dbReference>
<proteinExistence type="predicted"/>
<comment type="caution">
    <text evidence="1">The sequence shown here is derived from an EMBL/GenBank/DDBJ whole genome shotgun (WGS) entry which is preliminary data.</text>
</comment>
<evidence type="ECO:0000313" key="2">
    <source>
        <dbReference type="Proteomes" id="UP001642540"/>
    </source>
</evidence>
<evidence type="ECO:0000313" key="1">
    <source>
        <dbReference type="EMBL" id="CAL8068789.1"/>
    </source>
</evidence>
<keyword evidence="2" id="KW-1185">Reference proteome</keyword>
<reference evidence="1 2" key="1">
    <citation type="submission" date="2024-08" db="EMBL/GenBank/DDBJ databases">
        <authorList>
            <person name="Cucini C."/>
            <person name="Frati F."/>
        </authorList>
    </citation>
    <scope>NUCLEOTIDE SEQUENCE [LARGE SCALE GENOMIC DNA]</scope>
</reference>
<protein>
    <submittedName>
        <fullName evidence="1">Uncharacterized protein</fullName>
    </submittedName>
</protein>
<accession>A0ABP1PKH0</accession>
<organism evidence="1 2">
    <name type="scientific">Orchesella dallaii</name>
    <dbReference type="NCBI Taxonomy" id="48710"/>
    <lineage>
        <taxon>Eukaryota</taxon>
        <taxon>Metazoa</taxon>
        <taxon>Ecdysozoa</taxon>
        <taxon>Arthropoda</taxon>
        <taxon>Hexapoda</taxon>
        <taxon>Collembola</taxon>
        <taxon>Entomobryomorpha</taxon>
        <taxon>Entomobryoidea</taxon>
        <taxon>Orchesellidae</taxon>
        <taxon>Orchesellinae</taxon>
        <taxon>Orchesella</taxon>
    </lineage>
</organism>
<sequence length="141" mass="16089">MADESKYFYPCYICELETREQRSGHMNKRHRIEAGLYEPSVPNLRNPVLNRLNSKQELEELRGTQIWKVIKNVGDDSPSFYPDGALDINLCPQGFPRMKPPMDVGHVAARANHVNSEAAVNLVPMDPLLNRGNWSKIEKTL</sequence>
<dbReference type="EMBL" id="CAXLJM020000002">
    <property type="protein sequence ID" value="CAL8068789.1"/>
    <property type="molecule type" value="Genomic_DNA"/>
</dbReference>
<dbReference type="SUPFAM" id="SSF54060">
    <property type="entry name" value="His-Me finger endonucleases"/>
    <property type="match status" value="1"/>
</dbReference>
<dbReference type="InterPro" id="IPR044929">
    <property type="entry name" value="DNA/RNA_non-sp_Endonuclease_sf"/>
</dbReference>